<reference evidence="3 4" key="1">
    <citation type="journal article" date="2019" name="Sci. Rep.">
        <title>A high-quality genome of Eragrostis curvula grass provides insights into Poaceae evolution and supports new strategies to enhance forage quality.</title>
        <authorList>
            <person name="Carballo J."/>
            <person name="Santos B.A.C.M."/>
            <person name="Zappacosta D."/>
            <person name="Garbus I."/>
            <person name="Selva J.P."/>
            <person name="Gallo C.A."/>
            <person name="Diaz A."/>
            <person name="Albertini E."/>
            <person name="Caccamo M."/>
            <person name="Echenique V."/>
        </authorList>
    </citation>
    <scope>NUCLEOTIDE SEQUENCE [LARGE SCALE GENOMIC DNA]</scope>
    <source>
        <strain evidence="4">cv. Victoria</strain>
        <tissue evidence="3">Leaf</tissue>
    </source>
</reference>
<keyword evidence="1" id="KW-0732">Signal</keyword>
<dbReference type="Pfam" id="PF16851">
    <property type="entry name" value="Stomagen"/>
    <property type="match status" value="1"/>
</dbReference>
<keyword evidence="4" id="KW-1185">Reference proteome</keyword>
<evidence type="ECO:0000313" key="4">
    <source>
        <dbReference type="Proteomes" id="UP000324897"/>
    </source>
</evidence>
<proteinExistence type="predicted"/>
<organism evidence="3 4">
    <name type="scientific">Eragrostis curvula</name>
    <name type="common">weeping love grass</name>
    <dbReference type="NCBI Taxonomy" id="38414"/>
    <lineage>
        <taxon>Eukaryota</taxon>
        <taxon>Viridiplantae</taxon>
        <taxon>Streptophyta</taxon>
        <taxon>Embryophyta</taxon>
        <taxon>Tracheophyta</taxon>
        <taxon>Spermatophyta</taxon>
        <taxon>Magnoliopsida</taxon>
        <taxon>Liliopsida</taxon>
        <taxon>Poales</taxon>
        <taxon>Poaceae</taxon>
        <taxon>PACMAD clade</taxon>
        <taxon>Chloridoideae</taxon>
        <taxon>Eragrostideae</taxon>
        <taxon>Eragrostidinae</taxon>
        <taxon>Eragrostis</taxon>
    </lineage>
</organism>
<accession>A0A5J9VIN4</accession>
<dbReference type="InterPro" id="IPR031753">
    <property type="entry name" value="Stomagen"/>
</dbReference>
<gene>
    <name evidence="3" type="ORF">EJB05_17982</name>
</gene>
<dbReference type="PANTHER" id="PTHR37239:SF1">
    <property type="entry name" value="EPIDERMAL PATTERNING FACTOR-LIKE PROTEIN 9"/>
    <property type="match status" value="1"/>
</dbReference>
<feature type="chain" id="PRO_5023879736" description="Stomagen C-terminal domain-containing protein" evidence="1">
    <location>
        <begin position="30"/>
        <end position="123"/>
    </location>
</feature>
<dbReference type="GO" id="GO:2000123">
    <property type="term" value="P:positive regulation of stomatal complex development"/>
    <property type="evidence" value="ECO:0007669"/>
    <property type="project" value="InterPro"/>
</dbReference>
<protein>
    <recommendedName>
        <fullName evidence="2">Stomagen C-terminal domain-containing protein</fullName>
    </recommendedName>
</protein>
<feature type="domain" description="Stomagen C-terminal" evidence="2">
    <location>
        <begin position="73"/>
        <end position="122"/>
    </location>
</feature>
<dbReference type="AlphaFoldDB" id="A0A5J9VIN4"/>
<sequence length="123" mass="13834">MAIGCPTVTTSSLLLFFLLPCLLISHALCNQGHNGRTSGADYLENYPREELPEKYIVLQETVKVPNKDKLPMHARRMLIGSTAPICTYNECRGCRFKCTAEQVPVDANDPMNSAYHYKCVCHR</sequence>
<dbReference type="EMBL" id="RWGY01000009">
    <property type="protein sequence ID" value="TVU36069.1"/>
    <property type="molecule type" value="Genomic_DNA"/>
</dbReference>
<evidence type="ECO:0000313" key="3">
    <source>
        <dbReference type="EMBL" id="TVU36069.1"/>
    </source>
</evidence>
<dbReference type="Gene3D" id="2.20.25.390">
    <property type="entry name" value="Stomagen"/>
    <property type="match status" value="1"/>
</dbReference>
<dbReference type="PANTHER" id="PTHR37239">
    <property type="entry name" value="EPIDERMAL PATTERNING FACTOR-LIKE PROTEIN 9"/>
    <property type="match status" value="1"/>
</dbReference>
<evidence type="ECO:0000256" key="1">
    <source>
        <dbReference type="SAM" id="SignalP"/>
    </source>
</evidence>
<dbReference type="InterPro" id="IPR038572">
    <property type="entry name" value="Stomagen_C_sf"/>
</dbReference>
<feature type="signal peptide" evidence="1">
    <location>
        <begin position="1"/>
        <end position="29"/>
    </location>
</feature>
<comment type="caution">
    <text evidence="3">The sequence shown here is derived from an EMBL/GenBank/DDBJ whole genome shotgun (WGS) entry which is preliminary data.</text>
</comment>
<dbReference type="CDD" id="cd22743">
    <property type="entry name" value="stomagen-like"/>
    <property type="match status" value="1"/>
</dbReference>
<dbReference type="Gramene" id="TVU36069">
    <property type="protein sequence ID" value="TVU36069"/>
    <property type="gene ID" value="EJB05_17982"/>
</dbReference>
<dbReference type="OrthoDB" id="1893550at2759"/>
<name>A0A5J9VIN4_9POAL</name>
<evidence type="ECO:0000259" key="2">
    <source>
        <dbReference type="Pfam" id="PF16851"/>
    </source>
</evidence>
<dbReference type="InterPro" id="IPR044858">
    <property type="entry name" value="Stomagen_C"/>
</dbReference>
<dbReference type="Proteomes" id="UP000324897">
    <property type="component" value="Unassembled WGS sequence"/>
</dbReference>